<dbReference type="OrthoDB" id="7226381at2"/>
<evidence type="ECO:0000313" key="2">
    <source>
        <dbReference type="Proteomes" id="UP000190102"/>
    </source>
</evidence>
<organism evidence="1 2">
    <name type="scientific">Trichlorobacter thiogenes</name>
    <dbReference type="NCBI Taxonomy" id="115783"/>
    <lineage>
        <taxon>Bacteria</taxon>
        <taxon>Pseudomonadati</taxon>
        <taxon>Thermodesulfobacteriota</taxon>
        <taxon>Desulfuromonadia</taxon>
        <taxon>Geobacterales</taxon>
        <taxon>Geobacteraceae</taxon>
        <taxon>Trichlorobacter</taxon>
    </lineage>
</organism>
<reference evidence="2" key="1">
    <citation type="submission" date="2017-02" db="EMBL/GenBank/DDBJ databases">
        <authorList>
            <person name="Varghese N."/>
            <person name="Submissions S."/>
        </authorList>
    </citation>
    <scope>NUCLEOTIDE SEQUENCE [LARGE SCALE GENOMIC DNA]</scope>
    <source>
        <strain evidence="2">ATCC BAA-34</strain>
    </source>
</reference>
<dbReference type="AlphaFoldDB" id="A0A1T4K0E5"/>
<protein>
    <submittedName>
        <fullName evidence="1">DNA binding domain-containing protein, excisionase family</fullName>
    </submittedName>
</protein>
<dbReference type="Proteomes" id="UP000190102">
    <property type="component" value="Unassembled WGS sequence"/>
</dbReference>
<gene>
    <name evidence="1" type="ORF">SAMN02745119_00220</name>
</gene>
<sequence>MVFKKCEFVTIPMVANRLGVVPSTVKKLIADGKLTAFRFGFSKRSYILKADVERISTCEEESDDEIDNRQ</sequence>
<accession>A0A1T4K0E5</accession>
<dbReference type="STRING" id="115783.SAMN02745119_00220"/>
<dbReference type="EMBL" id="FUWR01000001">
    <property type="protein sequence ID" value="SJZ35755.1"/>
    <property type="molecule type" value="Genomic_DNA"/>
</dbReference>
<proteinExistence type="predicted"/>
<evidence type="ECO:0000313" key="1">
    <source>
        <dbReference type="EMBL" id="SJZ35755.1"/>
    </source>
</evidence>
<keyword evidence="2" id="KW-1185">Reference proteome</keyword>
<name>A0A1T4K0E5_9BACT</name>